<reference evidence="2" key="1">
    <citation type="journal article" date="2019" name="Int. J. Syst. Evol. Microbiol.">
        <title>The Global Catalogue of Microorganisms (GCM) 10K type strain sequencing project: providing services to taxonomists for standard genome sequencing and annotation.</title>
        <authorList>
            <consortium name="The Broad Institute Genomics Platform"/>
            <consortium name="The Broad Institute Genome Sequencing Center for Infectious Disease"/>
            <person name="Wu L."/>
            <person name="Ma J."/>
        </authorList>
    </citation>
    <scope>NUCLEOTIDE SEQUENCE [LARGE SCALE GENOMIC DNA]</scope>
    <source>
        <strain evidence="2">NBRC 3267</strain>
    </source>
</reference>
<name>A0AAV5NHI1_9PROT</name>
<dbReference type="PANTHER" id="PTHR40590">
    <property type="entry name" value="CYTOPLASMIC PROTEIN-RELATED"/>
    <property type="match status" value="1"/>
</dbReference>
<keyword evidence="2" id="KW-1185">Reference proteome</keyword>
<dbReference type="EMBL" id="BSNU01000005">
    <property type="protein sequence ID" value="GLQ63839.1"/>
    <property type="molecule type" value="Genomic_DNA"/>
</dbReference>
<dbReference type="Proteomes" id="UP001156614">
    <property type="component" value="Unassembled WGS sequence"/>
</dbReference>
<dbReference type="PANTHER" id="PTHR40590:SF1">
    <property type="entry name" value="CYTOPLASMIC PROTEIN"/>
    <property type="match status" value="1"/>
</dbReference>
<evidence type="ECO:0000313" key="2">
    <source>
        <dbReference type="Proteomes" id="UP001156614"/>
    </source>
</evidence>
<dbReference type="CDD" id="cd14789">
    <property type="entry name" value="Tiki"/>
    <property type="match status" value="1"/>
</dbReference>
<proteinExistence type="predicted"/>
<accession>A0AAV5NHI1</accession>
<comment type="caution">
    <text evidence="1">The sequence shown here is derived from an EMBL/GenBank/DDBJ whole genome shotgun (WGS) entry which is preliminary data.</text>
</comment>
<protein>
    <submittedName>
        <fullName evidence="1">Lipoprotein</fullName>
    </submittedName>
</protein>
<organism evidence="1 2">
    <name type="scientific">Gluconobacter cerinus</name>
    <dbReference type="NCBI Taxonomy" id="38307"/>
    <lineage>
        <taxon>Bacteria</taxon>
        <taxon>Pseudomonadati</taxon>
        <taxon>Pseudomonadota</taxon>
        <taxon>Alphaproteobacteria</taxon>
        <taxon>Acetobacterales</taxon>
        <taxon>Acetobacteraceae</taxon>
        <taxon>Gluconobacter</taxon>
    </lineage>
</organism>
<dbReference type="AlphaFoldDB" id="A0AAV5NHI1"/>
<sequence length="331" mass="36156">MAEDLYGGIFMKTFWLAAILAIAPSLAVAQAPRCPASATVPSKSDLPHLLMTSQDRGFLWKATKDGHTSWLYGTVHASREEWLMPGPLIRSAILQSQAVALELNLQDPQTLAALRKPEEPANREKLIASGRKKKLDALADELCIPTAGFATTAIGLEAAGLSASAARADGYYPDYAVDFVLQGMAGSLKKEVIALEDVQTQRNLLISPRLSEENAFIDETIKQISSGEARKDEDQLIAMWGRSDLTRLNQYKQWCKCERTPEEKRQTLRMVDERNAAMAQKILTLHDSGKSLFVAVGSLHMAGPEGLPALLKKDGFDVQQIVPAPSAKTSL</sequence>
<dbReference type="Pfam" id="PF01963">
    <property type="entry name" value="TraB_PrgY_gumN"/>
    <property type="match status" value="1"/>
</dbReference>
<gene>
    <name evidence="1" type="ORF">GCM10007867_26850</name>
</gene>
<dbReference type="InterPro" id="IPR047111">
    <property type="entry name" value="YbaP-like"/>
</dbReference>
<dbReference type="InterPro" id="IPR002816">
    <property type="entry name" value="TraB/PrgY/GumN_fam"/>
</dbReference>
<keyword evidence="1" id="KW-0449">Lipoprotein</keyword>
<evidence type="ECO:0000313" key="1">
    <source>
        <dbReference type="EMBL" id="GLQ63839.1"/>
    </source>
</evidence>